<keyword evidence="2" id="KW-1185">Reference proteome</keyword>
<dbReference type="HOGENOM" id="CLU_2498831_0_0_1"/>
<sequence>MHFTRSPSHTRAGDRSVVRCGLVVDDFSGRRSNRIESLPVSSTERRSKLNGRGHTRRVRIPRSVRWAGVRPGRSCFPFHRRLFRLK</sequence>
<protein>
    <submittedName>
        <fullName evidence="1">Uncharacterized protein</fullName>
    </submittedName>
</protein>
<evidence type="ECO:0000313" key="1">
    <source>
        <dbReference type="EMBL" id="GAC97342.1"/>
    </source>
</evidence>
<dbReference type="Proteomes" id="UP000014071">
    <property type="component" value="Unassembled WGS sequence"/>
</dbReference>
<evidence type="ECO:0000313" key="2">
    <source>
        <dbReference type="Proteomes" id="UP000014071"/>
    </source>
</evidence>
<organism evidence="1 2">
    <name type="scientific">Pseudozyma hubeiensis (strain SY62)</name>
    <name type="common">Yeast</name>
    <dbReference type="NCBI Taxonomy" id="1305764"/>
    <lineage>
        <taxon>Eukaryota</taxon>
        <taxon>Fungi</taxon>
        <taxon>Dikarya</taxon>
        <taxon>Basidiomycota</taxon>
        <taxon>Ustilaginomycotina</taxon>
        <taxon>Ustilaginomycetes</taxon>
        <taxon>Ustilaginales</taxon>
        <taxon>Ustilaginaceae</taxon>
        <taxon>Pseudozyma</taxon>
    </lineage>
</organism>
<name>R9P7Y9_PSEHS</name>
<proteinExistence type="predicted"/>
<gene>
    <name evidence="1" type="ORF">PHSY_004927</name>
</gene>
<dbReference type="EMBL" id="DF238808">
    <property type="protein sequence ID" value="GAC97342.1"/>
    <property type="molecule type" value="Genomic_DNA"/>
</dbReference>
<dbReference type="RefSeq" id="XP_012190929.1">
    <property type="nucleotide sequence ID" value="XM_012335539.1"/>
</dbReference>
<dbReference type="GeneID" id="24110208"/>
<dbReference type="AlphaFoldDB" id="R9P7Y9"/>
<reference evidence="2" key="1">
    <citation type="journal article" date="2013" name="Genome Announc.">
        <title>Draft genome sequence of the basidiomycetous yeast-like fungus Pseudozyma hubeiensis SY62, which produces an abundant amount of the biosurfactant mannosylerythritol lipids.</title>
        <authorList>
            <person name="Konishi M."/>
            <person name="Hatada Y."/>
            <person name="Horiuchi J."/>
        </authorList>
    </citation>
    <scope>NUCLEOTIDE SEQUENCE [LARGE SCALE GENOMIC DNA]</scope>
    <source>
        <strain evidence="2">SY62</strain>
    </source>
</reference>
<accession>R9P7Y9</accession>